<dbReference type="InterPro" id="IPR014756">
    <property type="entry name" value="Ig_E-set"/>
</dbReference>
<keyword evidence="9" id="KW-1185">Reference proteome</keyword>
<evidence type="ECO:0000313" key="9">
    <source>
        <dbReference type="Proteomes" id="UP000008983"/>
    </source>
</evidence>
<sequence>MKIESQLFNTEDNQGFGWSVYERRGATKKQSMVRISSGQSVDDMTALVQQTQSFVQSQGDWFGNELKNIGKHYESRRNLRLSKKSLKSGIFIPLLAEHKFGWHTHVLAFCRYTKKQFCVVVINFNNGPVDAFINMKPLAKYYPNYENAELVVKMEYWAKPDQDKEVKYDYFFINEIIDDRLFVHLDNFQSMIWGFNVIKDDKNKVQLASEHSLARLQYQLSLSEQMTIYSNDTASQLVKLITQSNNLQQFINGFAYLYDKISQINLNIAISNLRDFQKDKVLKCRLFAFFESLLKKKQSIASIEEKLPFFKSIQLIVESNKLGPICFATPEYAKWTKTGGLGVMTDELTRGLAQLGEEVYVITPIYDNKLKEKPDLLTKDGFKFQETMKYYVGGVEYEVGVHTGIYAGVKVFFLHNPILFPSAFAGDDPEYTLKSMTLYAKITLQLLCKIKVIPALIVTNDWYTGLIGGYVKNQSFGESFKGTKLFHIAHNLDTNYEGRQYPRLDQGDLNWIYQLPTQWLIDPFWKHLVINPSRCAFMTCDNWGTVSHSYKFQLLKESSLSSILSRFQFAFSYPNGLNIKERQKMIEELPTGSDHVKAKEKIQQKYFGFSTLDNSFCLFGFVGRITEQKGVHLIVDAAEQLIRQSHGKIQIIVGGNCNYKEEYAQKCAERIQYLKNVYPFNFWGDPDMFFKDGPLINVGCDFGLMPSKFEPGGIVQHEFFVAGTPVVSMKTGGLQDTVINFDETTKKGSGYAFEHHDREGFIYGVTRALRIYQNAEMYQQLRKSTFQACIDVNDVSKAYEGEFYRMFNKNYIDKDTLQIEMTKINQDFNIELFKPQQVVLKFPTQFQGREQKLSGLYEKAIKYVAEKNYKSVQFKLTLDPSKLPKQVEIIGSFDNWKTKRNLKYDQFSQEWKITLSLPTGDYLYKYIVDDEWICNDDELKDTDMYGRLNNFISIE</sequence>
<dbReference type="SUPFAM" id="SSF81296">
    <property type="entry name" value="E set domains"/>
    <property type="match status" value="1"/>
</dbReference>
<dbReference type="Gene3D" id="2.60.40.10">
    <property type="entry name" value="Immunoglobulins"/>
    <property type="match status" value="1"/>
</dbReference>
<keyword evidence="3" id="KW-0808">Transferase</keyword>
<reference evidence="8 9" key="1">
    <citation type="submission" date="2011-07" db="EMBL/GenBank/DDBJ databases">
        <authorList>
            <person name="Coyne R."/>
            <person name="Brami D."/>
            <person name="Johnson J."/>
            <person name="Hostetler J."/>
            <person name="Hannick L."/>
            <person name="Clark T."/>
            <person name="Cassidy-Hanley D."/>
            <person name="Inman J."/>
        </authorList>
    </citation>
    <scope>NUCLEOTIDE SEQUENCE [LARGE SCALE GENOMIC DNA]</scope>
    <source>
        <strain evidence="8 9">G5</strain>
    </source>
</reference>
<dbReference type="InterPro" id="IPR032640">
    <property type="entry name" value="AMPK1_CBM"/>
</dbReference>
<name>G0R583_ICHMU</name>
<comment type="subcellular location">
    <subcellularLocation>
        <location evidence="1">Plastid</location>
        <location evidence="1">Amyloplast</location>
    </subcellularLocation>
</comment>
<keyword evidence="4" id="KW-0934">Plastid</keyword>
<feature type="domain" description="Glycosyl transferase family 1" evidence="5">
    <location>
        <begin position="618"/>
        <end position="783"/>
    </location>
</feature>
<dbReference type="Pfam" id="PF16561">
    <property type="entry name" value="AMPK1_CBM"/>
    <property type="match status" value="1"/>
</dbReference>
<gene>
    <name evidence="8" type="ORF">IMG5_196860</name>
</gene>
<dbReference type="InterPro" id="IPR013783">
    <property type="entry name" value="Ig-like_fold"/>
</dbReference>
<keyword evidence="2" id="KW-0328">Glycosyltransferase</keyword>
<dbReference type="eggNOG" id="KOG1616">
    <property type="taxonomic scope" value="Eukaryota"/>
</dbReference>
<dbReference type="CDD" id="cd02859">
    <property type="entry name" value="E_set_AMPKbeta_like_N"/>
    <property type="match status" value="1"/>
</dbReference>
<dbReference type="RefSeq" id="XP_004024260.1">
    <property type="nucleotide sequence ID" value="XM_004024211.1"/>
</dbReference>
<dbReference type="Gene3D" id="3.40.50.2000">
    <property type="entry name" value="Glycogen Phosphorylase B"/>
    <property type="match status" value="2"/>
</dbReference>
<evidence type="ECO:0000259" key="5">
    <source>
        <dbReference type="Pfam" id="PF00534"/>
    </source>
</evidence>
<evidence type="ECO:0000256" key="1">
    <source>
        <dbReference type="ARBA" id="ARBA00004602"/>
    </source>
</evidence>
<dbReference type="GO" id="GO:0016757">
    <property type="term" value="F:glycosyltransferase activity"/>
    <property type="evidence" value="ECO:0007669"/>
    <property type="project" value="UniProtKB-KW"/>
</dbReference>
<dbReference type="InterPro" id="IPR013534">
    <property type="entry name" value="Starch_synth_cat_dom"/>
</dbReference>
<dbReference type="Pfam" id="PF00534">
    <property type="entry name" value="Glycos_transf_1"/>
    <property type="match status" value="1"/>
</dbReference>
<evidence type="ECO:0000259" key="6">
    <source>
        <dbReference type="Pfam" id="PF08323"/>
    </source>
</evidence>
<evidence type="ECO:0000313" key="8">
    <source>
        <dbReference type="EMBL" id="EGR27376.1"/>
    </source>
</evidence>
<dbReference type="InterPro" id="IPR001296">
    <property type="entry name" value="Glyco_trans_1"/>
</dbReference>
<dbReference type="PANTHER" id="PTHR45825:SF11">
    <property type="entry name" value="ALPHA AMYLASE DOMAIN-CONTAINING PROTEIN"/>
    <property type="match status" value="1"/>
</dbReference>
<dbReference type="OrthoDB" id="10263625at2759"/>
<evidence type="ECO:0008006" key="10">
    <source>
        <dbReference type="Google" id="ProtNLM"/>
    </source>
</evidence>
<accession>G0R583</accession>
<feature type="domain" description="AMP-activated protein kinase glycogen-binding" evidence="7">
    <location>
        <begin position="885"/>
        <end position="955"/>
    </location>
</feature>
<proteinExistence type="predicted"/>
<dbReference type="CDD" id="cd03791">
    <property type="entry name" value="GT5_Glycogen_synthase_DULL1-like"/>
    <property type="match status" value="1"/>
</dbReference>
<dbReference type="GeneID" id="14903438"/>
<evidence type="ECO:0000256" key="3">
    <source>
        <dbReference type="ARBA" id="ARBA00022679"/>
    </source>
</evidence>
<dbReference type="OMA" id="KKEDAYW"/>
<dbReference type="PANTHER" id="PTHR45825">
    <property type="entry name" value="GRANULE-BOUND STARCH SYNTHASE 1, CHLOROPLASTIC/AMYLOPLASTIC"/>
    <property type="match status" value="1"/>
</dbReference>
<dbReference type="AlphaFoldDB" id="G0R583"/>
<dbReference type="SUPFAM" id="SSF53756">
    <property type="entry name" value="UDP-Glycosyltransferase/glycogen phosphorylase"/>
    <property type="match status" value="1"/>
</dbReference>
<organism evidence="8 9">
    <name type="scientific">Ichthyophthirius multifiliis</name>
    <name type="common">White spot disease agent</name>
    <name type="synonym">Ich</name>
    <dbReference type="NCBI Taxonomy" id="5932"/>
    <lineage>
        <taxon>Eukaryota</taxon>
        <taxon>Sar</taxon>
        <taxon>Alveolata</taxon>
        <taxon>Ciliophora</taxon>
        <taxon>Intramacronucleata</taxon>
        <taxon>Oligohymenophorea</taxon>
        <taxon>Hymenostomatida</taxon>
        <taxon>Ophryoglenina</taxon>
        <taxon>Ichthyophthirius</taxon>
    </lineage>
</organism>
<dbReference type="Pfam" id="PF08323">
    <property type="entry name" value="Glyco_transf_5"/>
    <property type="match status" value="1"/>
</dbReference>
<evidence type="ECO:0000256" key="4">
    <source>
        <dbReference type="ARBA" id="ARBA00023234"/>
    </source>
</evidence>
<feature type="domain" description="Starch synthase catalytic" evidence="6">
    <location>
        <begin position="325"/>
        <end position="559"/>
    </location>
</feature>
<protein>
    <recommendedName>
        <fullName evidence="10">Starch synthase</fullName>
    </recommendedName>
</protein>
<dbReference type="STRING" id="857967.G0R583"/>
<keyword evidence="4" id="KW-0035">Amyloplast</keyword>
<dbReference type="InParanoid" id="G0R583"/>
<evidence type="ECO:0000259" key="7">
    <source>
        <dbReference type="Pfam" id="PF16561"/>
    </source>
</evidence>
<evidence type="ECO:0000256" key="2">
    <source>
        <dbReference type="ARBA" id="ARBA00022676"/>
    </source>
</evidence>
<dbReference type="Proteomes" id="UP000008983">
    <property type="component" value="Unassembled WGS sequence"/>
</dbReference>
<dbReference type="EMBL" id="GL984362">
    <property type="protein sequence ID" value="EGR27376.1"/>
    <property type="molecule type" value="Genomic_DNA"/>
</dbReference>